<dbReference type="RefSeq" id="XP_008031160.1">
    <property type="nucleotide sequence ID" value="XM_008032969.1"/>
</dbReference>
<evidence type="ECO:0000313" key="2">
    <source>
        <dbReference type="EMBL" id="EOA80730.1"/>
    </source>
</evidence>
<reference evidence="2 3" key="1">
    <citation type="journal article" date="2012" name="PLoS Pathog.">
        <title>Diverse lifestyles and strategies of plant pathogenesis encoded in the genomes of eighteen Dothideomycetes fungi.</title>
        <authorList>
            <person name="Ohm R.A."/>
            <person name="Feau N."/>
            <person name="Henrissat B."/>
            <person name="Schoch C.L."/>
            <person name="Horwitz B.A."/>
            <person name="Barry K.W."/>
            <person name="Condon B.J."/>
            <person name="Copeland A.C."/>
            <person name="Dhillon B."/>
            <person name="Glaser F."/>
            <person name="Hesse C.N."/>
            <person name="Kosti I."/>
            <person name="LaButti K."/>
            <person name="Lindquist E.A."/>
            <person name="Lucas S."/>
            <person name="Salamov A.A."/>
            <person name="Bradshaw R.E."/>
            <person name="Ciuffetti L."/>
            <person name="Hamelin R.C."/>
            <person name="Kema G.H.J."/>
            <person name="Lawrence C."/>
            <person name="Scott J.A."/>
            <person name="Spatafora J.W."/>
            <person name="Turgeon B.G."/>
            <person name="de Wit P.J.G.M."/>
            <person name="Zhong S."/>
            <person name="Goodwin S.B."/>
            <person name="Grigoriev I.V."/>
        </authorList>
    </citation>
    <scope>NUCLEOTIDE SEQUENCE [LARGE SCALE GENOMIC DNA]</scope>
    <source>
        <strain evidence="3">28A</strain>
    </source>
</reference>
<protein>
    <submittedName>
        <fullName evidence="2">Uncharacterized protein</fullName>
    </submittedName>
</protein>
<feature type="region of interest" description="Disordered" evidence="1">
    <location>
        <begin position="200"/>
        <end position="279"/>
    </location>
</feature>
<proteinExistence type="predicted"/>
<feature type="region of interest" description="Disordered" evidence="1">
    <location>
        <begin position="1"/>
        <end position="52"/>
    </location>
</feature>
<evidence type="ECO:0000313" key="3">
    <source>
        <dbReference type="Proteomes" id="UP000016935"/>
    </source>
</evidence>
<accession>R0I4Z1</accession>
<feature type="compositionally biased region" description="Polar residues" evidence="1">
    <location>
        <begin position="26"/>
        <end position="35"/>
    </location>
</feature>
<sequence length="691" mass="76682">MADAAKKKRQAQSPDRGAASKRSRVHSVSPSTHSQSTRHDRQSSSANQSNNARFVENPAQATSLPTAEDWTFRIKVLTSATDLENDLFKDAVRGLVRMCFPDGVLEQLGPSVVQRHMREFNAEPANIQNMSKVFEQEMVQRLISLLVKYLDTPAKVVSAVRDMVAATERAHSASIGDVVGQITNGLAQLSETALDGATNWLTGSDTHHDVPNGDENTNPNSAIIDEPSRPRKIKKSQKNSKPQKSTKSQDDGNELEDGPADVDLSTTKMGKNKQKDRKISSTWDWNVDPNDITGDAIAQAFPRTADLFAYHALPITKRKLGPHASRKDLRVDMQSILNEMHQEDFDKWAKSLENLINGDRLILVRVEPVIPNDNELSRQTPPPVPSKVVRGHGDILERSSAHIKREFAESSGETLRNMEHASSNAAVAQATAISRHLSTEDSDFEPPIASVEAADENHGRGSQTNEVIDSAFGMPVLQLLWGSDTLTPEQCISDGGKITDTIMHNLQRRVSADRIVVSGLGGANKTRTKSELQNSILHSFPIKGQSFSYMRIKKNIEMSLVPWVVAEPKAFPELKAMSFVFAHTMPSVLVVLNLLFGSWLTVSMLSGSQMWEEILRALQQRGISEASVGAANIDCLQIDSLCNDRRHPETTRRALLERVLRRLAFSHRDRFMELKVTPVVKTWERKTGLTW</sequence>
<dbReference type="Proteomes" id="UP000016935">
    <property type="component" value="Unassembled WGS sequence"/>
</dbReference>
<organism evidence="2 3">
    <name type="scientific">Exserohilum turcicum (strain 28A)</name>
    <name type="common">Northern leaf blight fungus</name>
    <name type="synonym">Setosphaeria turcica</name>
    <dbReference type="NCBI Taxonomy" id="671987"/>
    <lineage>
        <taxon>Eukaryota</taxon>
        <taxon>Fungi</taxon>
        <taxon>Dikarya</taxon>
        <taxon>Ascomycota</taxon>
        <taxon>Pezizomycotina</taxon>
        <taxon>Dothideomycetes</taxon>
        <taxon>Pleosporomycetidae</taxon>
        <taxon>Pleosporales</taxon>
        <taxon>Pleosporineae</taxon>
        <taxon>Pleosporaceae</taxon>
        <taxon>Exserohilum</taxon>
    </lineage>
</organism>
<dbReference type="AlphaFoldDB" id="R0I4Z1"/>
<reference evidence="2 3" key="2">
    <citation type="journal article" date="2013" name="PLoS Genet.">
        <title>Comparative genome structure, secondary metabolite, and effector coding capacity across Cochliobolus pathogens.</title>
        <authorList>
            <person name="Condon B.J."/>
            <person name="Leng Y."/>
            <person name="Wu D."/>
            <person name="Bushley K.E."/>
            <person name="Ohm R.A."/>
            <person name="Otillar R."/>
            <person name="Martin J."/>
            <person name="Schackwitz W."/>
            <person name="Grimwood J."/>
            <person name="MohdZainudin N."/>
            <person name="Xue C."/>
            <person name="Wang R."/>
            <person name="Manning V.A."/>
            <person name="Dhillon B."/>
            <person name="Tu Z.J."/>
            <person name="Steffenson B.J."/>
            <person name="Salamov A."/>
            <person name="Sun H."/>
            <person name="Lowry S."/>
            <person name="LaButti K."/>
            <person name="Han J."/>
            <person name="Copeland A."/>
            <person name="Lindquist E."/>
            <person name="Barry K."/>
            <person name="Schmutz J."/>
            <person name="Baker S.E."/>
            <person name="Ciuffetti L.M."/>
            <person name="Grigoriev I.V."/>
            <person name="Zhong S."/>
            <person name="Turgeon B.G."/>
        </authorList>
    </citation>
    <scope>NUCLEOTIDE SEQUENCE [LARGE SCALE GENOMIC DNA]</scope>
    <source>
        <strain evidence="3">28A</strain>
    </source>
</reference>
<dbReference type="OrthoDB" id="3799856at2759"/>
<dbReference type="EMBL" id="KB908877">
    <property type="protein sequence ID" value="EOA80730.1"/>
    <property type="molecule type" value="Genomic_DNA"/>
</dbReference>
<dbReference type="GeneID" id="19402758"/>
<keyword evidence="3" id="KW-1185">Reference proteome</keyword>
<feature type="compositionally biased region" description="Basic residues" evidence="1">
    <location>
        <begin position="1"/>
        <end position="10"/>
    </location>
</feature>
<evidence type="ECO:0000256" key="1">
    <source>
        <dbReference type="SAM" id="MobiDB-lite"/>
    </source>
</evidence>
<feature type="compositionally biased region" description="Acidic residues" evidence="1">
    <location>
        <begin position="251"/>
        <end position="260"/>
    </location>
</feature>
<feature type="compositionally biased region" description="Low complexity" evidence="1">
    <location>
        <begin position="43"/>
        <end position="52"/>
    </location>
</feature>
<dbReference type="eggNOG" id="ENOG502RAB8">
    <property type="taxonomic scope" value="Eukaryota"/>
</dbReference>
<gene>
    <name evidence="2" type="ORF">SETTUDRAFT_24246</name>
</gene>
<name>R0I4Z1_EXST2</name>
<dbReference type="HOGENOM" id="CLU_447583_0_0_1"/>